<keyword evidence="3" id="KW-1185">Reference proteome</keyword>
<accession>A0AAW1HSB9</accession>
<evidence type="ECO:0000313" key="2">
    <source>
        <dbReference type="EMBL" id="KAK9679257.1"/>
    </source>
</evidence>
<feature type="region of interest" description="Disordered" evidence="1">
    <location>
        <begin position="227"/>
        <end position="250"/>
    </location>
</feature>
<proteinExistence type="predicted"/>
<sequence>MAWISVNGCSLPPSIISQGQNLQSSCKGKNVLGGVSKEWWMTSPIINEWVFKFCAIRACGSTKTIDLKSQRLPYFYKTRPCGNSELDENPVCGLFPYPITLNCEARICTVFPNRQRLRKKTSKSSEANNISFISVSEAVIFLVDNGPRTYIVVSRGAFLREDNGILTLGNARNFTYRKCMGYDVGKWGSQREILKGDDASVETTFVDSTQEEDNGFEYLTDKQMIVSGKGLEESEEDDDKTKKHITHDAY</sequence>
<reference evidence="2 3" key="1">
    <citation type="journal article" date="2024" name="BMC Genomics">
        <title>De novo assembly and annotation of Popillia japonica's genome with initial clues to its potential as an invasive pest.</title>
        <authorList>
            <person name="Cucini C."/>
            <person name="Boschi S."/>
            <person name="Funari R."/>
            <person name="Cardaioli E."/>
            <person name="Iannotti N."/>
            <person name="Marturano G."/>
            <person name="Paoli F."/>
            <person name="Bruttini M."/>
            <person name="Carapelli A."/>
            <person name="Frati F."/>
            <person name="Nardi F."/>
        </authorList>
    </citation>
    <scope>NUCLEOTIDE SEQUENCE [LARGE SCALE GENOMIC DNA]</scope>
    <source>
        <strain evidence="2">DMR45628</strain>
    </source>
</reference>
<dbReference type="Proteomes" id="UP001458880">
    <property type="component" value="Unassembled WGS sequence"/>
</dbReference>
<evidence type="ECO:0000256" key="1">
    <source>
        <dbReference type="SAM" id="MobiDB-lite"/>
    </source>
</evidence>
<dbReference type="AlphaFoldDB" id="A0AAW1HSB9"/>
<gene>
    <name evidence="2" type="ORF">QE152_g40163</name>
</gene>
<comment type="caution">
    <text evidence="2">The sequence shown here is derived from an EMBL/GenBank/DDBJ whole genome shotgun (WGS) entry which is preliminary data.</text>
</comment>
<evidence type="ECO:0000313" key="3">
    <source>
        <dbReference type="Proteomes" id="UP001458880"/>
    </source>
</evidence>
<protein>
    <submittedName>
        <fullName evidence="2">Uncharacterized protein</fullName>
    </submittedName>
</protein>
<organism evidence="2 3">
    <name type="scientific">Popillia japonica</name>
    <name type="common">Japanese beetle</name>
    <dbReference type="NCBI Taxonomy" id="7064"/>
    <lineage>
        <taxon>Eukaryota</taxon>
        <taxon>Metazoa</taxon>
        <taxon>Ecdysozoa</taxon>
        <taxon>Arthropoda</taxon>
        <taxon>Hexapoda</taxon>
        <taxon>Insecta</taxon>
        <taxon>Pterygota</taxon>
        <taxon>Neoptera</taxon>
        <taxon>Endopterygota</taxon>
        <taxon>Coleoptera</taxon>
        <taxon>Polyphaga</taxon>
        <taxon>Scarabaeiformia</taxon>
        <taxon>Scarabaeidae</taxon>
        <taxon>Rutelinae</taxon>
        <taxon>Popillia</taxon>
    </lineage>
</organism>
<dbReference type="EMBL" id="JASPKY010001055">
    <property type="protein sequence ID" value="KAK9679257.1"/>
    <property type="molecule type" value="Genomic_DNA"/>
</dbReference>
<name>A0AAW1HSB9_POPJA</name>